<dbReference type="EMBL" id="QKUF01000025">
    <property type="protein sequence ID" value="PZW23535.1"/>
    <property type="molecule type" value="Genomic_DNA"/>
</dbReference>
<evidence type="ECO:0000313" key="2">
    <source>
        <dbReference type="Proteomes" id="UP000248806"/>
    </source>
</evidence>
<sequence>MHDDQTLDLRTNSALSVVKLLTVLLEKDQPGDQRRTLVSINEGVRPPEIVHSRLTAEVARPVWLVASRLIQSSSSSARE</sequence>
<accession>A0A326U1G3</accession>
<protein>
    <submittedName>
        <fullName evidence="1">Uncharacterized protein</fullName>
    </submittedName>
</protein>
<keyword evidence="2" id="KW-1185">Reference proteome</keyword>
<gene>
    <name evidence="1" type="ORF">EI42_04918</name>
</gene>
<dbReference type="Proteomes" id="UP000248806">
    <property type="component" value="Unassembled WGS sequence"/>
</dbReference>
<organism evidence="1 2">
    <name type="scientific">Thermosporothrix hazakensis</name>
    <dbReference type="NCBI Taxonomy" id="644383"/>
    <lineage>
        <taxon>Bacteria</taxon>
        <taxon>Bacillati</taxon>
        <taxon>Chloroflexota</taxon>
        <taxon>Ktedonobacteria</taxon>
        <taxon>Ktedonobacterales</taxon>
        <taxon>Thermosporotrichaceae</taxon>
        <taxon>Thermosporothrix</taxon>
    </lineage>
</organism>
<reference evidence="1 2" key="1">
    <citation type="submission" date="2018-06" db="EMBL/GenBank/DDBJ databases">
        <title>Genomic Encyclopedia of Archaeal and Bacterial Type Strains, Phase II (KMG-II): from individual species to whole genera.</title>
        <authorList>
            <person name="Goeker M."/>
        </authorList>
    </citation>
    <scope>NUCLEOTIDE SEQUENCE [LARGE SCALE GENOMIC DNA]</scope>
    <source>
        <strain evidence="1 2">ATCC BAA-1881</strain>
    </source>
</reference>
<name>A0A326U1G3_THEHA</name>
<comment type="caution">
    <text evidence="1">The sequence shown here is derived from an EMBL/GenBank/DDBJ whole genome shotgun (WGS) entry which is preliminary data.</text>
</comment>
<evidence type="ECO:0000313" key="1">
    <source>
        <dbReference type="EMBL" id="PZW23535.1"/>
    </source>
</evidence>
<proteinExistence type="predicted"/>
<dbReference type="AlphaFoldDB" id="A0A326U1G3"/>